<dbReference type="AlphaFoldDB" id="A0A0Q9ZGC1"/>
<name>A0A0Q9ZGC1_9FLAO</name>
<reference evidence="2" key="1">
    <citation type="submission" date="2015-10" db="EMBL/GenBank/DDBJ databases">
        <title>Draft genome sequence of Salegentibacter mishustinae KCTC 12263.</title>
        <authorList>
            <person name="Lin W."/>
            <person name="Zheng Q."/>
        </authorList>
    </citation>
    <scope>NUCLEOTIDE SEQUENCE [LARGE SCALE GENOMIC DNA]</scope>
    <source>
        <strain evidence="2">KCTC 12263</strain>
    </source>
</reference>
<keyword evidence="3" id="KW-1185">Reference proteome</keyword>
<dbReference type="RefSeq" id="WP_057482609.1">
    <property type="nucleotide sequence ID" value="NZ_BMWR01000004.1"/>
</dbReference>
<evidence type="ECO:0000256" key="1">
    <source>
        <dbReference type="SAM" id="SignalP"/>
    </source>
</evidence>
<dbReference type="STRING" id="270918.APR42_09320"/>
<feature type="signal peptide" evidence="1">
    <location>
        <begin position="1"/>
        <end position="19"/>
    </location>
</feature>
<sequence length="478" mass="54360">MKRLSIALVLACFSLFSCSTEEEPEVNPAPSEPALLTGVFLDSPVEGLIYKTNTQEGITNSAGEFQFEEGETVSFFVGSVKIGEAKGENTITPIDIAVTPNANINSSEVKNIAAFLQTFDADKEPENGIQISDEAVEAMSLTEIDFRNPIIQLLGELVMEINMNTLADLEVVFPEEATNHLAQSLELDYEMSGLEGGAFFHIVESWETRTRNVHWIHEFDSEGKISKSKAFEKYPWRPLLSYSYSDYNTNGFPEFFTGDHLRADGSSGFTLNYYFSYEENSKIESFSYSPSSMSDSDLYVWKIDAIDEERRVTEVSIFEQGTSTGSTLYEFDDLNNSNKILIYVNGTSEPKTIEELVFTEFGSLAIKKMYDGSRLTQLTNRHYREDYTPEKEVRIDYRDSLPDLKTIEFKDENGQINRIEKYTADVLFELFERLEDGSSTNTVYNIEDGSYYIEYRDTNNQKYKTEYYDADGNLLSTE</sequence>
<keyword evidence="1" id="KW-0732">Signal</keyword>
<proteinExistence type="predicted"/>
<accession>A0A0Q9ZGC1</accession>
<dbReference type="Proteomes" id="UP000051643">
    <property type="component" value="Unassembled WGS sequence"/>
</dbReference>
<dbReference type="PROSITE" id="PS51257">
    <property type="entry name" value="PROKAR_LIPOPROTEIN"/>
    <property type="match status" value="1"/>
</dbReference>
<evidence type="ECO:0000313" key="2">
    <source>
        <dbReference type="EMBL" id="KRG27937.1"/>
    </source>
</evidence>
<evidence type="ECO:0000313" key="3">
    <source>
        <dbReference type="Proteomes" id="UP000051643"/>
    </source>
</evidence>
<comment type="caution">
    <text evidence="2">The sequence shown here is derived from an EMBL/GenBank/DDBJ whole genome shotgun (WGS) entry which is preliminary data.</text>
</comment>
<dbReference type="EMBL" id="LKTP01000034">
    <property type="protein sequence ID" value="KRG27937.1"/>
    <property type="molecule type" value="Genomic_DNA"/>
</dbReference>
<protein>
    <submittedName>
        <fullName evidence="2">Uncharacterized protein</fullName>
    </submittedName>
</protein>
<feature type="chain" id="PRO_5006389460" evidence="1">
    <location>
        <begin position="20"/>
        <end position="478"/>
    </location>
</feature>
<gene>
    <name evidence="2" type="ORF">APR42_09320</name>
</gene>
<organism evidence="2 3">
    <name type="scientific">Salegentibacter mishustinae</name>
    <dbReference type="NCBI Taxonomy" id="270918"/>
    <lineage>
        <taxon>Bacteria</taxon>
        <taxon>Pseudomonadati</taxon>
        <taxon>Bacteroidota</taxon>
        <taxon>Flavobacteriia</taxon>
        <taxon>Flavobacteriales</taxon>
        <taxon>Flavobacteriaceae</taxon>
        <taxon>Salegentibacter</taxon>
    </lineage>
</organism>
<dbReference type="OrthoDB" id="1428549at2"/>